<dbReference type="EMBL" id="JBEUWX010000002">
    <property type="protein sequence ID" value="MFA9950435.1"/>
    <property type="molecule type" value="Genomic_DNA"/>
</dbReference>
<evidence type="ECO:0000256" key="4">
    <source>
        <dbReference type="ARBA" id="ARBA00022705"/>
    </source>
</evidence>
<dbReference type="InterPro" id="IPR047127">
    <property type="entry name" value="MutT-like"/>
</dbReference>
<dbReference type="RefSeq" id="WP_418891493.1">
    <property type="nucleotide sequence ID" value="NZ_JBEUWX010000002.1"/>
</dbReference>
<keyword evidence="6" id="KW-0227">DNA damage</keyword>
<dbReference type="InterPro" id="IPR000086">
    <property type="entry name" value="NUDIX_hydrolase_dom"/>
</dbReference>
<protein>
    <recommendedName>
        <fullName evidence="13">8-oxo-dGTP diphosphatase</fullName>
        <ecNumber evidence="12">3.6.1.55</ecNumber>
    </recommendedName>
    <alternativeName>
        <fullName evidence="16">7,8-dihydro-8-oxoguanine-triphosphatase</fullName>
    </alternativeName>
    <alternativeName>
        <fullName evidence="15">Mutator protein MutT</fullName>
    </alternativeName>
    <alternativeName>
        <fullName evidence="14">dGTP pyrophosphohydrolase</fullName>
    </alternativeName>
</protein>
<evidence type="ECO:0000256" key="9">
    <source>
        <dbReference type="ARBA" id="ARBA00023204"/>
    </source>
</evidence>
<dbReference type="InterPro" id="IPR036206">
    <property type="entry name" value="ThiamineP_synth_sf"/>
</dbReference>
<comment type="catalytic activity">
    <reaction evidence="10">
        <text>8-oxo-dGTP + H2O = 8-oxo-dGMP + diphosphate + H(+)</text>
        <dbReference type="Rhea" id="RHEA:31575"/>
        <dbReference type="ChEBI" id="CHEBI:15377"/>
        <dbReference type="ChEBI" id="CHEBI:15378"/>
        <dbReference type="ChEBI" id="CHEBI:33019"/>
        <dbReference type="ChEBI" id="CHEBI:63224"/>
        <dbReference type="ChEBI" id="CHEBI:77896"/>
        <dbReference type="EC" id="3.6.1.55"/>
    </reaction>
</comment>
<keyword evidence="8" id="KW-0460">Magnesium</keyword>
<evidence type="ECO:0000256" key="10">
    <source>
        <dbReference type="ARBA" id="ARBA00035861"/>
    </source>
</evidence>
<evidence type="ECO:0000256" key="5">
    <source>
        <dbReference type="ARBA" id="ARBA00022723"/>
    </source>
</evidence>
<evidence type="ECO:0000256" key="15">
    <source>
        <dbReference type="ARBA" id="ARBA00041979"/>
    </source>
</evidence>
<evidence type="ECO:0000256" key="11">
    <source>
        <dbReference type="ARBA" id="ARBA00036904"/>
    </source>
</evidence>
<comment type="catalytic activity">
    <reaction evidence="11">
        <text>8-oxo-GTP + H2O = 8-oxo-GMP + diphosphate + H(+)</text>
        <dbReference type="Rhea" id="RHEA:67616"/>
        <dbReference type="ChEBI" id="CHEBI:15377"/>
        <dbReference type="ChEBI" id="CHEBI:15378"/>
        <dbReference type="ChEBI" id="CHEBI:33019"/>
        <dbReference type="ChEBI" id="CHEBI:143553"/>
        <dbReference type="ChEBI" id="CHEBI:145694"/>
    </reaction>
</comment>
<dbReference type="Proteomes" id="UP001574673">
    <property type="component" value="Unassembled WGS sequence"/>
</dbReference>
<sequence length="328" mass="35918">MNASLSGITQVSAGIILRSGKNDRDENKNSEYLLAQRPSGKVYAGYWEFPGGKVESGETYHDALTRELREELGISVTHAWPWLMREFVYPHARVRLKFFRVTAWRGDIVPLEHSGITWTRIGDSPAVSPVLPANGPILRALGLPPVYALTNAEENGIDAELARLEDALHNGLRLIQIRDKGLPPASRLRFAQAVMQKTRNYADAIVLVNDDEALARQIGAQGLHLSAARLMALDACHNLRASFSWLAASCHTDEELTRAAALDLDFALLSPVLPTPSHPGSTGMGWRPFARRVENAPLPVFALGGMTPARLDEACTHGAHGIAMLRGW</sequence>
<evidence type="ECO:0000313" key="20">
    <source>
        <dbReference type="Proteomes" id="UP001574673"/>
    </source>
</evidence>
<evidence type="ECO:0000256" key="3">
    <source>
        <dbReference type="ARBA" id="ARBA00022457"/>
    </source>
</evidence>
<evidence type="ECO:0000256" key="12">
    <source>
        <dbReference type="ARBA" id="ARBA00038905"/>
    </source>
</evidence>
<evidence type="ECO:0000256" key="8">
    <source>
        <dbReference type="ARBA" id="ARBA00022842"/>
    </source>
</evidence>
<organism evidence="19 20">
    <name type="scientific">Dentiradicibacter hellwigii</name>
    <dbReference type="NCBI Taxonomy" id="3149053"/>
    <lineage>
        <taxon>Bacteria</taxon>
        <taxon>Pseudomonadati</taxon>
        <taxon>Pseudomonadota</taxon>
        <taxon>Betaproteobacteria</taxon>
        <taxon>Rhodocyclales</taxon>
        <taxon>Rhodocyclaceae</taxon>
        <taxon>Dentiradicibacter</taxon>
    </lineage>
</organism>
<gene>
    <name evidence="19" type="ORF">ABCS64_08935</name>
</gene>
<comment type="similarity">
    <text evidence="2 17">Belongs to the Nudix hydrolase family.</text>
</comment>
<dbReference type="InterPro" id="IPR022998">
    <property type="entry name" value="ThiamineP_synth_TenI"/>
</dbReference>
<dbReference type="Pfam" id="PF00293">
    <property type="entry name" value="NUDIX"/>
    <property type="match status" value="1"/>
</dbReference>
<evidence type="ECO:0000256" key="6">
    <source>
        <dbReference type="ARBA" id="ARBA00022763"/>
    </source>
</evidence>
<evidence type="ECO:0000313" key="19">
    <source>
        <dbReference type="EMBL" id="MFA9950435.1"/>
    </source>
</evidence>
<name>A0ABV4UGS1_9RHOO</name>
<dbReference type="PRINTS" id="PR00502">
    <property type="entry name" value="NUDIXFAMILY"/>
</dbReference>
<keyword evidence="4" id="KW-0235">DNA replication</keyword>
<evidence type="ECO:0000256" key="14">
    <source>
        <dbReference type="ARBA" id="ARBA00041592"/>
    </source>
</evidence>
<comment type="cofactor">
    <cofactor evidence="1">
        <name>Mg(2+)</name>
        <dbReference type="ChEBI" id="CHEBI:18420"/>
    </cofactor>
</comment>
<keyword evidence="5" id="KW-0479">Metal-binding</keyword>
<keyword evidence="7 17" id="KW-0378">Hydrolase</keyword>
<reference evidence="20" key="1">
    <citation type="submission" date="2024-06" db="EMBL/GenBank/DDBJ databases">
        <title>Radixoralia hellwigii gen. nov., sp nov., isolated from a root canal in the human oral cavity.</title>
        <authorList>
            <person name="Bartsch S."/>
            <person name="Wittmer A."/>
            <person name="Schulz A.-K."/>
            <person name="Neumann-Schaal M."/>
            <person name="Wolf J."/>
            <person name="Gronow S."/>
            <person name="Tennert C."/>
            <person name="Haecker G."/>
            <person name="Cieplik F."/>
            <person name="Al-Ahmad A."/>
        </authorList>
    </citation>
    <scope>NUCLEOTIDE SEQUENCE [LARGE SCALE GENOMIC DNA]</scope>
    <source>
        <strain evidence="20">Wk13</strain>
    </source>
</reference>
<dbReference type="InterPro" id="IPR020476">
    <property type="entry name" value="Nudix_hydrolase"/>
</dbReference>
<evidence type="ECO:0000256" key="7">
    <source>
        <dbReference type="ARBA" id="ARBA00022801"/>
    </source>
</evidence>
<dbReference type="InterPro" id="IPR015797">
    <property type="entry name" value="NUDIX_hydrolase-like_dom_sf"/>
</dbReference>
<dbReference type="PANTHER" id="PTHR47707">
    <property type="entry name" value="8-OXO-DGTP DIPHOSPHATASE"/>
    <property type="match status" value="1"/>
</dbReference>
<dbReference type="CDD" id="cd03425">
    <property type="entry name" value="NUDIX_MutT_NudA_like"/>
    <property type="match status" value="1"/>
</dbReference>
<dbReference type="SUPFAM" id="SSF55811">
    <property type="entry name" value="Nudix"/>
    <property type="match status" value="1"/>
</dbReference>
<dbReference type="Gene3D" id="3.20.20.70">
    <property type="entry name" value="Aldolase class I"/>
    <property type="match status" value="1"/>
</dbReference>
<dbReference type="GO" id="GO:0016787">
    <property type="term" value="F:hydrolase activity"/>
    <property type="evidence" value="ECO:0007669"/>
    <property type="project" value="UniProtKB-KW"/>
</dbReference>
<keyword evidence="9" id="KW-0234">DNA repair</keyword>
<dbReference type="CDD" id="cd00564">
    <property type="entry name" value="TMP_TenI"/>
    <property type="match status" value="1"/>
</dbReference>
<dbReference type="Gene3D" id="3.90.79.10">
    <property type="entry name" value="Nucleoside Triphosphate Pyrophosphohydrolase"/>
    <property type="match status" value="1"/>
</dbReference>
<dbReference type="InterPro" id="IPR013785">
    <property type="entry name" value="Aldolase_TIM"/>
</dbReference>
<keyword evidence="20" id="KW-1185">Reference proteome</keyword>
<accession>A0ABV4UGS1</accession>
<evidence type="ECO:0000256" key="16">
    <source>
        <dbReference type="ARBA" id="ARBA00042798"/>
    </source>
</evidence>
<proteinExistence type="inferred from homology"/>
<dbReference type="EC" id="3.6.1.55" evidence="12"/>
<dbReference type="NCBIfam" id="NF006530">
    <property type="entry name" value="PRK08999.1"/>
    <property type="match status" value="1"/>
</dbReference>
<evidence type="ECO:0000256" key="17">
    <source>
        <dbReference type="RuleBase" id="RU003476"/>
    </source>
</evidence>
<dbReference type="SUPFAM" id="SSF51391">
    <property type="entry name" value="Thiamin phosphate synthase"/>
    <property type="match status" value="1"/>
</dbReference>
<dbReference type="Pfam" id="PF02581">
    <property type="entry name" value="TMP-TENI"/>
    <property type="match status" value="1"/>
</dbReference>
<evidence type="ECO:0000259" key="18">
    <source>
        <dbReference type="PROSITE" id="PS51462"/>
    </source>
</evidence>
<evidence type="ECO:0000256" key="2">
    <source>
        <dbReference type="ARBA" id="ARBA00005582"/>
    </source>
</evidence>
<evidence type="ECO:0000256" key="1">
    <source>
        <dbReference type="ARBA" id="ARBA00001946"/>
    </source>
</evidence>
<dbReference type="PROSITE" id="PS00893">
    <property type="entry name" value="NUDIX_BOX"/>
    <property type="match status" value="1"/>
</dbReference>
<dbReference type="PANTHER" id="PTHR47707:SF1">
    <property type="entry name" value="NUDIX HYDROLASE FAMILY PROTEIN"/>
    <property type="match status" value="1"/>
</dbReference>
<feature type="domain" description="Nudix hydrolase" evidence="18">
    <location>
        <begin position="8"/>
        <end position="145"/>
    </location>
</feature>
<keyword evidence="3" id="KW-0515">Mutator protein</keyword>
<dbReference type="InterPro" id="IPR020084">
    <property type="entry name" value="NUDIX_hydrolase_CS"/>
</dbReference>
<evidence type="ECO:0000256" key="13">
    <source>
        <dbReference type="ARBA" id="ARBA00040794"/>
    </source>
</evidence>
<comment type="caution">
    <text evidence="19">The sequence shown here is derived from an EMBL/GenBank/DDBJ whole genome shotgun (WGS) entry which is preliminary data.</text>
</comment>
<dbReference type="PROSITE" id="PS51462">
    <property type="entry name" value="NUDIX"/>
    <property type="match status" value="1"/>
</dbReference>